<protein>
    <submittedName>
        <fullName evidence="7">TetR/AcrR family transcriptional regulator</fullName>
    </submittedName>
</protein>
<dbReference type="RefSeq" id="WP_204890667.1">
    <property type="nucleotide sequence ID" value="NZ_JBHUFW010000011.1"/>
</dbReference>
<evidence type="ECO:0000256" key="1">
    <source>
        <dbReference type="ARBA" id="ARBA00022491"/>
    </source>
</evidence>
<feature type="domain" description="HTH tetR-type" evidence="6">
    <location>
        <begin position="8"/>
        <end position="68"/>
    </location>
</feature>
<dbReference type="InterPro" id="IPR036271">
    <property type="entry name" value="Tet_transcr_reg_TetR-rel_C_sf"/>
</dbReference>
<evidence type="ECO:0000256" key="2">
    <source>
        <dbReference type="ARBA" id="ARBA00023015"/>
    </source>
</evidence>
<name>A0ABW4QKX2_9BACL</name>
<dbReference type="EMBL" id="JBHUFW010000011">
    <property type="protein sequence ID" value="MFD1864293.1"/>
    <property type="molecule type" value="Genomic_DNA"/>
</dbReference>
<keyword evidence="1" id="KW-0678">Repressor</keyword>
<comment type="caution">
    <text evidence="7">The sequence shown here is derived from an EMBL/GenBank/DDBJ whole genome shotgun (WGS) entry which is preliminary data.</text>
</comment>
<dbReference type="Pfam" id="PF00440">
    <property type="entry name" value="TetR_N"/>
    <property type="match status" value="1"/>
</dbReference>
<keyword evidence="3 5" id="KW-0238">DNA-binding</keyword>
<dbReference type="InterPro" id="IPR050624">
    <property type="entry name" value="HTH-type_Tx_Regulator"/>
</dbReference>
<dbReference type="PANTHER" id="PTHR43479:SF11">
    <property type="entry name" value="ACREF_ENVCD OPERON REPRESSOR-RELATED"/>
    <property type="match status" value="1"/>
</dbReference>
<proteinExistence type="predicted"/>
<dbReference type="Pfam" id="PF13977">
    <property type="entry name" value="TetR_C_6"/>
    <property type="match status" value="1"/>
</dbReference>
<dbReference type="Proteomes" id="UP001597273">
    <property type="component" value="Unassembled WGS sequence"/>
</dbReference>
<dbReference type="Gene3D" id="1.10.357.10">
    <property type="entry name" value="Tetracycline Repressor, domain 2"/>
    <property type="match status" value="1"/>
</dbReference>
<organism evidence="7 8">
    <name type="scientific">Planococcus chinensis</name>
    <dbReference type="NCBI Taxonomy" id="272917"/>
    <lineage>
        <taxon>Bacteria</taxon>
        <taxon>Bacillati</taxon>
        <taxon>Bacillota</taxon>
        <taxon>Bacilli</taxon>
        <taxon>Bacillales</taxon>
        <taxon>Caryophanaceae</taxon>
        <taxon>Planococcus</taxon>
    </lineage>
</organism>
<evidence type="ECO:0000256" key="5">
    <source>
        <dbReference type="PROSITE-ProRule" id="PRU00335"/>
    </source>
</evidence>
<evidence type="ECO:0000313" key="7">
    <source>
        <dbReference type="EMBL" id="MFD1864293.1"/>
    </source>
</evidence>
<dbReference type="SUPFAM" id="SSF46689">
    <property type="entry name" value="Homeodomain-like"/>
    <property type="match status" value="1"/>
</dbReference>
<sequence length="201" mass="22333">MPKLTDRPKQKQLIAEAAWRVILEKGVQKTSARNIAKEAGLSLGALRYYFDSQDDLLDYADRLVHARLAEKIDEIFQDDLQPKTKISKVLLCLLPAGGEQGMEAKVRVSMKFATVKQAGSAAAVQDAAFSAAKNIVSYLALLNLLEKEADLALETERLYSLINGLAVDLLLHPETTEEKKTENLVMYHLNSICIEKFGEVE</sequence>
<dbReference type="InterPro" id="IPR009057">
    <property type="entry name" value="Homeodomain-like_sf"/>
</dbReference>
<evidence type="ECO:0000313" key="8">
    <source>
        <dbReference type="Proteomes" id="UP001597273"/>
    </source>
</evidence>
<dbReference type="InterPro" id="IPR001647">
    <property type="entry name" value="HTH_TetR"/>
</dbReference>
<feature type="DNA-binding region" description="H-T-H motif" evidence="5">
    <location>
        <begin position="31"/>
        <end position="50"/>
    </location>
</feature>
<dbReference type="PANTHER" id="PTHR43479">
    <property type="entry name" value="ACREF/ENVCD OPERON REPRESSOR-RELATED"/>
    <property type="match status" value="1"/>
</dbReference>
<reference evidence="8" key="1">
    <citation type="journal article" date="2019" name="Int. J. Syst. Evol. Microbiol.">
        <title>The Global Catalogue of Microorganisms (GCM) 10K type strain sequencing project: providing services to taxonomists for standard genome sequencing and annotation.</title>
        <authorList>
            <consortium name="The Broad Institute Genomics Platform"/>
            <consortium name="The Broad Institute Genome Sequencing Center for Infectious Disease"/>
            <person name="Wu L."/>
            <person name="Ma J."/>
        </authorList>
    </citation>
    <scope>NUCLEOTIDE SEQUENCE [LARGE SCALE GENOMIC DNA]</scope>
    <source>
        <strain evidence="8">CGMCC 1.15475</strain>
    </source>
</reference>
<evidence type="ECO:0000256" key="4">
    <source>
        <dbReference type="ARBA" id="ARBA00023163"/>
    </source>
</evidence>
<dbReference type="InterPro" id="IPR023772">
    <property type="entry name" value="DNA-bd_HTH_TetR-type_CS"/>
</dbReference>
<dbReference type="InterPro" id="IPR039538">
    <property type="entry name" value="BetI_C"/>
</dbReference>
<keyword evidence="8" id="KW-1185">Reference proteome</keyword>
<gene>
    <name evidence="7" type="ORF">ACFSDB_15395</name>
</gene>
<accession>A0ABW4QKX2</accession>
<dbReference type="SUPFAM" id="SSF48498">
    <property type="entry name" value="Tetracyclin repressor-like, C-terminal domain"/>
    <property type="match status" value="1"/>
</dbReference>
<dbReference type="PROSITE" id="PS50977">
    <property type="entry name" value="HTH_TETR_2"/>
    <property type="match status" value="1"/>
</dbReference>
<evidence type="ECO:0000259" key="6">
    <source>
        <dbReference type="PROSITE" id="PS50977"/>
    </source>
</evidence>
<keyword evidence="2" id="KW-0805">Transcription regulation</keyword>
<keyword evidence="4" id="KW-0804">Transcription</keyword>
<dbReference type="PRINTS" id="PR00455">
    <property type="entry name" value="HTHTETR"/>
</dbReference>
<dbReference type="PROSITE" id="PS01081">
    <property type="entry name" value="HTH_TETR_1"/>
    <property type="match status" value="1"/>
</dbReference>
<evidence type="ECO:0000256" key="3">
    <source>
        <dbReference type="ARBA" id="ARBA00023125"/>
    </source>
</evidence>